<evidence type="ECO:0000256" key="1">
    <source>
        <dbReference type="ARBA" id="ARBA00023015"/>
    </source>
</evidence>
<dbReference type="GO" id="GO:0006355">
    <property type="term" value="P:regulation of DNA-templated transcription"/>
    <property type="evidence" value="ECO:0007669"/>
    <property type="project" value="InterPro"/>
</dbReference>
<name>A0A923RM98_9FIRM</name>
<dbReference type="SUPFAM" id="SSF51206">
    <property type="entry name" value="cAMP-binding domain-like"/>
    <property type="match status" value="1"/>
</dbReference>
<dbReference type="RefSeq" id="WP_186873515.1">
    <property type="nucleotide sequence ID" value="NZ_JACOOR010000005.1"/>
</dbReference>
<evidence type="ECO:0000256" key="3">
    <source>
        <dbReference type="ARBA" id="ARBA00023163"/>
    </source>
</evidence>
<keyword evidence="3" id="KW-0804">Transcription</keyword>
<organism evidence="5 6">
    <name type="scientific">Anaerosacchariphilus hominis</name>
    <dbReference type="NCBI Taxonomy" id="2763017"/>
    <lineage>
        <taxon>Bacteria</taxon>
        <taxon>Bacillati</taxon>
        <taxon>Bacillota</taxon>
        <taxon>Clostridia</taxon>
        <taxon>Lachnospirales</taxon>
        <taxon>Lachnospiraceae</taxon>
        <taxon>Anaerosacchariphilus</taxon>
    </lineage>
</organism>
<evidence type="ECO:0000256" key="2">
    <source>
        <dbReference type="ARBA" id="ARBA00023125"/>
    </source>
</evidence>
<sequence>MPTISLFTDILPEEQERMRVCFQAREACFQNNETIFEYASSMNKIGLILSGRAVLYYCDEEGNQYLIDELRKDAVFGEPFLLPTESQNYYVKAEETTRVMFIDYAHVIKRCENACHHHSQMVSNLLQMIALQSRQQVQRIYVLSRTTTRKKLLAYLESLSEERQSREIRLPMSYTELAGFLSVDRSAMTRELKNLEQEGILKKKGRNITLKIGER</sequence>
<proteinExistence type="predicted"/>
<dbReference type="PROSITE" id="PS50042">
    <property type="entry name" value="CNMP_BINDING_3"/>
    <property type="match status" value="1"/>
</dbReference>
<dbReference type="CDD" id="cd00038">
    <property type="entry name" value="CAP_ED"/>
    <property type="match status" value="1"/>
</dbReference>
<evidence type="ECO:0000313" key="6">
    <source>
        <dbReference type="Proteomes" id="UP000649345"/>
    </source>
</evidence>
<keyword evidence="6" id="KW-1185">Reference proteome</keyword>
<dbReference type="Pfam" id="PF00027">
    <property type="entry name" value="cNMP_binding"/>
    <property type="match status" value="1"/>
</dbReference>
<dbReference type="InterPro" id="IPR014710">
    <property type="entry name" value="RmlC-like_jellyroll"/>
</dbReference>
<dbReference type="Proteomes" id="UP000649345">
    <property type="component" value="Unassembled WGS sequence"/>
</dbReference>
<gene>
    <name evidence="5" type="ORF">H8S44_09815</name>
</gene>
<dbReference type="EMBL" id="JACOOR010000005">
    <property type="protein sequence ID" value="MBC5660068.1"/>
    <property type="molecule type" value="Genomic_DNA"/>
</dbReference>
<dbReference type="Pfam" id="PF13545">
    <property type="entry name" value="HTH_Crp_2"/>
    <property type="match status" value="1"/>
</dbReference>
<evidence type="ECO:0000259" key="4">
    <source>
        <dbReference type="PROSITE" id="PS50042"/>
    </source>
</evidence>
<keyword evidence="1" id="KW-0805">Transcription regulation</keyword>
<dbReference type="InterPro" id="IPR036390">
    <property type="entry name" value="WH_DNA-bd_sf"/>
</dbReference>
<dbReference type="GO" id="GO:0003677">
    <property type="term" value="F:DNA binding"/>
    <property type="evidence" value="ECO:0007669"/>
    <property type="project" value="UniProtKB-KW"/>
</dbReference>
<keyword evidence="2" id="KW-0238">DNA-binding</keyword>
<dbReference type="InterPro" id="IPR018490">
    <property type="entry name" value="cNMP-bd_dom_sf"/>
</dbReference>
<dbReference type="SUPFAM" id="SSF46785">
    <property type="entry name" value="Winged helix' DNA-binding domain"/>
    <property type="match status" value="1"/>
</dbReference>
<dbReference type="Gene3D" id="2.60.120.10">
    <property type="entry name" value="Jelly Rolls"/>
    <property type="match status" value="1"/>
</dbReference>
<accession>A0A923RM98</accession>
<dbReference type="InterPro" id="IPR000595">
    <property type="entry name" value="cNMP-bd_dom"/>
</dbReference>
<feature type="domain" description="Cyclic nucleotide-binding" evidence="4">
    <location>
        <begin position="6"/>
        <end position="103"/>
    </location>
</feature>
<dbReference type="InterPro" id="IPR012318">
    <property type="entry name" value="HTH_CRP"/>
</dbReference>
<comment type="caution">
    <text evidence="5">The sequence shown here is derived from an EMBL/GenBank/DDBJ whole genome shotgun (WGS) entry which is preliminary data.</text>
</comment>
<dbReference type="AlphaFoldDB" id="A0A923RM98"/>
<protein>
    <submittedName>
        <fullName evidence="5">Crp/Fnr family transcriptional regulator</fullName>
    </submittedName>
</protein>
<evidence type="ECO:0000313" key="5">
    <source>
        <dbReference type="EMBL" id="MBC5660068.1"/>
    </source>
</evidence>
<reference evidence="5" key="1">
    <citation type="submission" date="2020-08" db="EMBL/GenBank/DDBJ databases">
        <title>Genome public.</title>
        <authorList>
            <person name="Liu C."/>
            <person name="Sun Q."/>
        </authorList>
    </citation>
    <scope>NUCLEOTIDE SEQUENCE</scope>
    <source>
        <strain evidence="5">NSJ-68</strain>
    </source>
</reference>